<reference evidence="1 2" key="1">
    <citation type="submission" date="2015-06" db="EMBL/GenBank/DDBJ databases">
        <title>Draft genome assembly of filamentous brackish cyanobacterium Limnoraphis robusta strain CS-951.</title>
        <authorList>
            <person name="Willis A."/>
            <person name="Parks M."/>
            <person name="Burford M.A."/>
        </authorList>
    </citation>
    <scope>NUCLEOTIDE SEQUENCE [LARGE SCALE GENOMIC DNA]</scope>
    <source>
        <strain evidence="1 2">CS-951</strain>
    </source>
</reference>
<evidence type="ECO:0008006" key="3">
    <source>
        <dbReference type="Google" id="ProtNLM"/>
    </source>
</evidence>
<protein>
    <recommendedName>
        <fullName evidence="3">Three-Cys-motif partner protein TcmP</fullName>
    </recommendedName>
</protein>
<comment type="caution">
    <text evidence="1">The sequence shown here is derived from an EMBL/GenBank/DDBJ whole genome shotgun (WGS) entry which is preliminary data.</text>
</comment>
<dbReference type="Gene3D" id="3.40.50.150">
    <property type="entry name" value="Vaccinia Virus protein VP39"/>
    <property type="match status" value="1"/>
</dbReference>
<accession>A0A0F5YH14</accession>
<dbReference type="NCBIfam" id="TIGR04474">
    <property type="entry name" value="tcm_partner"/>
    <property type="match status" value="1"/>
</dbReference>
<sequence>MEQQTFGGDWTEEKLKRVSKYLKAYSTIMNKYNFNYAYIDAFAGTGYRTLRDEDELNTLLLPELVEQESKKFLDGSARIALQIKPEFKKYIFIEKDENKVNELEKLKIDFPNLSERISIIHSDANVYLKDLCRKDWKTRRAVLFLDPFGMQIPWETIELIAQTKAIDLWYLFPLGIAINRLLTKDGNISESRKARLNEVFGTTDWYDTFYRITEQTNLFGDTYSTTEKIANCELIGQYFTERLKTIFEGVAKNPLVLCNSRNTPLYLLCFAAGNKKGASTAIKIAQDILKK</sequence>
<evidence type="ECO:0000313" key="1">
    <source>
        <dbReference type="EMBL" id="KKD38171.1"/>
    </source>
</evidence>
<dbReference type="SUPFAM" id="SSF53335">
    <property type="entry name" value="S-adenosyl-L-methionine-dependent methyltransferases"/>
    <property type="match status" value="1"/>
</dbReference>
<dbReference type="EMBL" id="LATL02000081">
    <property type="protein sequence ID" value="KKD38171.1"/>
    <property type="molecule type" value="Genomic_DNA"/>
</dbReference>
<dbReference type="RefSeq" id="WP_046278453.1">
    <property type="nucleotide sequence ID" value="NZ_LATL02000081.1"/>
</dbReference>
<evidence type="ECO:0000313" key="2">
    <source>
        <dbReference type="Proteomes" id="UP000033607"/>
    </source>
</evidence>
<gene>
    <name evidence="1" type="ORF">WN50_10325</name>
</gene>
<proteinExistence type="predicted"/>
<name>A0A0F5YH14_9CYAN</name>
<dbReference type="InterPro" id="IPR031009">
    <property type="entry name" value="Tcm_partner"/>
</dbReference>
<dbReference type="InterPro" id="IPR029063">
    <property type="entry name" value="SAM-dependent_MTases_sf"/>
</dbReference>
<organism evidence="1 2">
    <name type="scientific">Limnoraphis robusta CS-951</name>
    <dbReference type="NCBI Taxonomy" id="1637645"/>
    <lineage>
        <taxon>Bacteria</taxon>
        <taxon>Bacillati</taxon>
        <taxon>Cyanobacteriota</taxon>
        <taxon>Cyanophyceae</taxon>
        <taxon>Oscillatoriophycideae</taxon>
        <taxon>Oscillatoriales</taxon>
        <taxon>Sirenicapillariaceae</taxon>
        <taxon>Limnoraphis</taxon>
    </lineage>
</organism>
<dbReference type="Proteomes" id="UP000033607">
    <property type="component" value="Unassembled WGS sequence"/>
</dbReference>
<dbReference type="AlphaFoldDB" id="A0A0F5YH14"/>
<dbReference type="OrthoDB" id="7838592at2"/>